<evidence type="ECO:0000313" key="2">
    <source>
        <dbReference type="EMBL" id="KLK91604.1"/>
    </source>
</evidence>
<keyword evidence="1" id="KW-0732">Signal</keyword>
<feature type="chain" id="PRO_5002592904" evidence="1">
    <location>
        <begin position="20"/>
        <end position="100"/>
    </location>
</feature>
<dbReference type="STRING" id="1225564.AA309_19650"/>
<dbReference type="PATRIC" id="fig|1225564.3.peg.5233"/>
<gene>
    <name evidence="2" type="ORF">AA309_19650</name>
</gene>
<feature type="signal peptide" evidence="1">
    <location>
        <begin position="1"/>
        <end position="19"/>
    </location>
</feature>
<reference evidence="2 3" key="1">
    <citation type="submission" date="2015-05" db="EMBL/GenBank/DDBJ databases">
        <title>Draft genome sequence of Microvirga vignae strain BR3299, a novel nitrogen fixing bacteria isolated from Brazil semi-aired region.</title>
        <authorList>
            <person name="Zilli J.E."/>
            <person name="Passos S.R."/>
            <person name="Leite J."/>
            <person name="Baldani J.I."/>
            <person name="Xavier G.R."/>
            <person name="Rumjaneck N.G."/>
            <person name="Simoes-Araujo J.L."/>
        </authorList>
    </citation>
    <scope>NUCLEOTIDE SEQUENCE [LARGE SCALE GENOMIC DNA]</scope>
    <source>
        <strain evidence="2 3">BR3299</strain>
    </source>
</reference>
<dbReference type="Proteomes" id="UP000035489">
    <property type="component" value="Unassembled WGS sequence"/>
</dbReference>
<keyword evidence="3" id="KW-1185">Reference proteome</keyword>
<evidence type="ECO:0000256" key="1">
    <source>
        <dbReference type="SAM" id="SignalP"/>
    </source>
</evidence>
<organism evidence="2 3">
    <name type="scientific">Microvirga vignae</name>
    <dbReference type="NCBI Taxonomy" id="1225564"/>
    <lineage>
        <taxon>Bacteria</taxon>
        <taxon>Pseudomonadati</taxon>
        <taxon>Pseudomonadota</taxon>
        <taxon>Alphaproteobacteria</taxon>
        <taxon>Hyphomicrobiales</taxon>
        <taxon>Methylobacteriaceae</taxon>
        <taxon>Microvirga</taxon>
    </lineage>
</organism>
<dbReference type="RefSeq" id="WP_047190703.1">
    <property type="nucleotide sequence ID" value="NZ_LCYG01000053.1"/>
</dbReference>
<name>A0A0H1R969_9HYPH</name>
<dbReference type="AlphaFoldDB" id="A0A0H1R969"/>
<accession>A0A0H1R969</accession>
<evidence type="ECO:0000313" key="3">
    <source>
        <dbReference type="Proteomes" id="UP000035489"/>
    </source>
</evidence>
<sequence>MRHYIFAAILAGLSGPALAQGASEGQGMKLTVRPSGYEAEQNEAQQRQEKLLKRMEQSNNHMIRSICINCGDSWKHQIYTPFNPYASLKPSARPSDDTEN</sequence>
<protein>
    <submittedName>
        <fullName evidence="2">Uncharacterized protein</fullName>
    </submittedName>
</protein>
<dbReference type="OrthoDB" id="8021289at2"/>
<comment type="caution">
    <text evidence="2">The sequence shown here is derived from an EMBL/GenBank/DDBJ whole genome shotgun (WGS) entry which is preliminary data.</text>
</comment>
<proteinExistence type="predicted"/>
<dbReference type="EMBL" id="LCYG01000053">
    <property type="protein sequence ID" value="KLK91604.1"/>
    <property type="molecule type" value="Genomic_DNA"/>
</dbReference>